<accession>A0A1Y1V8D5</accession>
<keyword evidence="3" id="KW-1185">Reference proteome</keyword>
<evidence type="ECO:0000313" key="3">
    <source>
        <dbReference type="Proteomes" id="UP000193719"/>
    </source>
</evidence>
<dbReference type="PANTHER" id="PTHR21715">
    <property type="entry name" value="RH04127P"/>
    <property type="match status" value="1"/>
</dbReference>
<dbReference type="SUPFAM" id="SSF51045">
    <property type="entry name" value="WW domain"/>
    <property type="match status" value="1"/>
</dbReference>
<reference evidence="2 3" key="1">
    <citation type="submission" date="2016-08" db="EMBL/GenBank/DDBJ databases">
        <title>Genomes of anaerobic fungi encode conserved fungal cellulosomes for biomass hydrolysis.</title>
        <authorList>
            <consortium name="DOE Joint Genome Institute"/>
            <person name="Haitjema C.H."/>
            <person name="Gilmore S.P."/>
            <person name="Henske J.K."/>
            <person name="Solomon K.V."/>
            <person name="De Groot R."/>
            <person name="Kuo A."/>
            <person name="Mondo S.J."/>
            <person name="Salamov A.A."/>
            <person name="Labutti K."/>
            <person name="Zhao Z."/>
            <person name="Chiniquy J."/>
            <person name="Barry K."/>
            <person name="Brewer H.M."/>
            <person name="Purvine S.O."/>
            <person name="Wright A.T."/>
            <person name="Boxma B."/>
            <person name="Van Alen T."/>
            <person name="Hackstein J.H."/>
            <person name="Baker S.E."/>
            <person name="Grigoriev I.V."/>
            <person name="O'Malley M.A."/>
        </authorList>
    </citation>
    <scope>NUCLEOTIDE SEQUENCE [LARGE SCALE GENOMIC DNA]</scope>
    <source>
        <strain evidence="3">finn</strain>
    </source>
</reference>
<gene>
    <name evidence="2" type="ORF">BCR36DRAFT_291719</name>
</gene>
<dbReference type="PANTHER" id="PTHR21715:SF0">
    <property type="entry name" value="RH04127P"/>
    <property type="match status" value="1"/>
</dbReference>
<evidence type="ECO:0000313" key="2">
    <source>
        <dbReference type="EMBL" id="ORX49689.1"/>
    </source>
</evidence>
<dbReference type="OrthoDB" id="6344460at2759"/>
<comment type="caution">
    <text evidence="2">The sequence shown here is derived from an EMBL/GenBank/DDBJ whole genome shotgun (WGS) entry which is preliminary data.</text>
</comment>
<reference evidence="2 3" key="2">
    <citation type="submission" date="2016-08" db="EMBL/GenBank/DDBJ databases">
        <title>Pervasive Adenine N6-methylation of Active Genes in Fungi.</title>
        <authorList>
            <consortium name="DOE Joint Genome Institute"/>
            <person name="Mondo S.J."/>
            <person name="Dannebaum R.O."/>
            <person name="Kuo R.C."/>
            <person name="Labutti K."/>
            <person name="Haridas S."/>
            <person name="Kuo A."/>
            <person name="Salamov A."/>
            <person name="Ahrendt S.R."/>
            <person name="Lipzen A."/>
            <person name="Sullivan W."/>
            <person name="Andreopoulos W.B."/>
            <person name="Clum A."/>
            <person name="Lindquist E."/>
            <person name="Daum C."/>
            <person name="Ramamoorthy G.K."/>
            <person name="Gryganskyi A."/>
            <person name="Culley D."/>
            <person name="Magnuson J.K."/>
            <person name="James T.Y."/>
            <person name="O'Malley M.A."/>
            <person name="Stajich J.E."/>
            <person name="Spatafora J.W."/>
            <person name="Visel A."/>
            <person name="Grigoriev I.V."/>
        </authorList>
    </citation>
    <scope>NUCLEOTIDE SEQUENCE [LARGE SCALE GENOMIC DNA]</scope>
    <source>
        <strain evidence="3">finn</strain>
    </source>
</reference>
<dbReference type="Proteomes" id="UP000193719">
    <property type="component" value="Unassembled WGS sequence"/>
</dbReference>
<proteinExistence type="predicted"/>
<evidence type="ECO:0000259" key="1">
    <source>
        <dbReference type="PROSITE" id="PS50020"/>
    </source>
</evidence>
<name>A0A1Y1V8D5_9FUNG</name>
<dbReference type="CDD" id="cd00201">
    <property type="entry name" value="WW"/>
    <property type="match status" value="1"/>
</dbReference>
<dbReference type="InterPro" id="IPR001202">
    <property type="entry name" value="WW_dom"/>
</dbReference>
<organism evidence="2 3">
    <name type="scientific">Piromyces finnis</name>
    <dbReference type="NCBI Taxonomy" id="1754191"/>
    <lineage>
        <taxon>Eukaryota</taxon>
        <taxon>Fungi</taxon>
        <taxon>Fungi incertae sedis</taxon>
        <taxon>Chytridiomycota</taxon>
        <taxon>Chytridiomycota incertae sedis</taxon>
        <taxon>Neocallimastigomycetes</taxon>
        <taxon>Neocallimastigales</taxon>
        <taxon>Neocallimastigaceae</taxon>
        <taxon>Piromyces</taxon>
    </lineage>
</organism>
<dbReference type="SMART" id="SM00456">
    <property type="entry name" value="WW"/>
    <property type="match status" value="1"/>
</dbReference>
<feature type="domain" description="WW" evidence="1">
    <location>
        <begin position="48"/>
        <end position="81"/>
    </location>
</feature>
<dbReference type="PROSITE" id="PS50020">
    <property type="entry name" value="WW_DOMAIN_2"/>
    <property type="match status" value="1"/>
</dbReference>
<sequence length="209" mass="24487">MTSTILEEEFDENYEPTLEEIEEYASFLGMNVEKEKHFLWIARESLKAPLPPNWKPCQTDDDNIYYFNFVTGESIWDHPCDEYYRKLYESEKEKCKKEGLEAYKKSHPFIIDNNAETDTQISESDLKSSESKITEKSISRTVELAPIKNSYLKSKTQLDPLDNKKNETSILSNKNQLLSISDLNLSVDDEEECREKSLNESKHIEFLYI</sequence>
<dbReference type="Gene3D" id="3.30.1470.10">
    <property type="entry name" value="Photosystem I PsaD, reaction center subunit II"/>
    <property type="match status" value="1"/>
</dbReference>
<protein>
    <recommendedName>
        <fullName evidence="1">WW domain-containing protein</fullName>
    </recommendedName>
</protein>
<dbReference type="InterPro" id="IPR053233">
    <property type="entry name" value="ABRA-related"/>
</dbReference>
<dbReference type="InterPro" id="IPR036020">
    <property type="entry name" value="WW_dom_sf"/>
</dbReference>
<dbReference type="Pfam" id="PF00397">
    <property type="entry name" value="WW"/>
    <property type="match status" value="1"/>
</dbReference>
<dbReference type="EMBL" id="MCFH01000023">
    <property type="protein sequence ID" value="ORX49689.1"/>
    <property type="molecule type" value="Genomic_DNA"/>
</dbReference>
<dbReference type="STRING" id="1754191.A0A1Y1V8D5"/>
<dbReference type="AlphaFoldDB" id="A0A1Y1V8D5"/>